<dbReference type="PANTHER" id="PTHR23131">
    <property type="entry name" value="ENDORIBONUCLEASE LACTB2"/>
    <property type="match status" value="1"/>
</dbReference>
<evidence type="ECO:0000259" key="1">
    <source>
        <dbReference type="SMART" id="SM00849"/>
    </source>
</evidence>
<dbReference type="RefSeq" id="WP_028311897.1">
    <property type="nucleotide sequence ID" value="NZ_AXWS01000014.1"/>
</dbReference>
<dbReference type="InterPro" id="IPR001279">
    <property type="entry name" value="Metallo-B-lactamas"/>
</dbReference>
<reference evidence="3" key="3">
    <citation type="submission" date="2025-08" db="UniProtKB">
        <authorList>
            <consortium name="RefSeq"/>
        </authorList>
    </citation>
    <scope>IDENTIFICATION</scope>
</reference>
<protein>
    <submittedName>
        <fullName evidence="3">MBL fold metallo-hydrolase</fullName>
    </submittedName>
</protein>
<evidence type="ECO:0000313" key="2">
    <source>
        <dbReference type="Proteomes" id="UP000675920"/>
    </source>
</evidence>
<proteinExistence type="predicted"/>
<dbReference type="InterPro" id="IPR050662">
    <property type="entry name" value="Sec-metab_biosynth-thioest"/>
</dbReference>
<organism evidence="2 3">
    <name type="scientific">Derxia gummosa DSM 723</name>
    <dbReference type="NCBI Taxonomy" id="1121388"/>
    <lineage>
        <taxon>Bacteria</taxon>
        <taxon>Pseudomonadati</taxon>
        <taxon>Pseudomonadota</taxon>
        <taxon>Betaproteobacteria</taxon>
        <taxon>Burkholderiales</taxon>
        <taxon>Alcaligenaceae</taxon>
        <taxon>Derxia</taxon>
    </lineage>
</organism>
<dbReference type="SUPFAM" id="SSF56281">
    <property type="entry name" value="Metallo-hydrolase/oxidoreductase"/>
    <property type="match status" value="1"/>
</dbReference>
<sequence>MSHAALDYPFSEPPPPATLQQVAPGIHWLRMPLPVALDHINLWLIEDEFEGRQGWTVVDTGIGNDATRALWEEVFAGWFDGHPLLRVICTHMHPDHAGLAGWLCERWKAPLWMSAAEYLTAYAASHGVRLNDGASMVEHFRTHGLPASDHETIRDRGGFYASHVTPLPGSYRRLVAGEASRLGGHDWRVIVGLGHSPEHVSLYCAGLDVLIAGDMLLPRISANVTVPAWEPMSNPLADYLDGLRAFLALPASMKVLPSHGLPFTGAHGRVNDLIEHHAQRLDETRAACVADPGGITATGLVPILFRRKLDMHQMTFALGEALAHLHWLWFAGEVERVQTDGVWRFRALNG</sequence>
<accession>A0A8B6X4N3</accession>
<dbReference type="Gene3D" id="1.10.10.10">
    <property type="entry name" value="Winged helix-like DNA-binding domain superfamily/Winged helix DNA-binding domain"/>
    <property type="match status" value="1"/>
</dbReference>
<dbReference type="OrthoDB" id="2971563at2"/>
<dbReference type="InterPro" id="IPR036388">
    <property type="entry name" value="WH-like_DNA-bd_sf"/>
</dbReference>
<dbReference type="SMART" id="SM00849">
    <property type="entry name" value="Lactamase_B"/>
    <property type="match status" value="1"/>
</dbReference>
<dbReference type="AlphaFoldDB" id="A0A8B6X4N3"/>
<dbReference type="Proteomes" id="UP000675920">
    <property type="component" value="Unplaced"/>
</dbReference>
<dbReference type="PANTHER" id="PTHR23131:SF4">
    <property type="entry name" value="METALLO-BETA-LACTAMASE SUPERFAMILY POTEIN"/>
    <property type="match status" value="1"/>
</dbReference>
<keyword evidence="2" id="KW-1185">Reference proteome</keyword>
<dbReference type="Pfam" id="PF21221">
    <property type="entry name" value="B_lactamase-like_C"/>
    <property type="match status" value="1"/>
</dbReference>
<reference evidence="3" key="2">
    <citation type="journal article" date="1997" name="Nucleic Acids Res.">
        <title>Extracting protein alignment models from the sequence database.</title>
        <authorList>
            <person name="Neuwald A.F."/>
            <person name="Liu J.S."/>
            <person name="Lipman D.J."/>
            <person name="Lawrence C.E."/>
        </authorList>
    </citation>
    <scope>NUCLEOTIDE SEQUENCE</scope>
</reference>
<dbReference type="InterPro" id="IPR036866">
    <property type="entry name" value="RibonucZ/Hydroxyglut_hydro"/>
</dbReference>
<reference evidence="3" key="1">
    <citation type="journal article" date="1995" name="EMBO J.">
        <title>The 3-D structure of a zinc metallo-beta-lactamase from Bacillus cereus reveals a new type of protein fold.</title>
        <authorList>
            <person name="Carfi A."/>
            <person name="Pares S."/>
            <person name="Duee E."/>
            <person name="Galleni M."/>
            <person name="Duez C."/>
            <person name="Frere J.M."/>
            <person name="Dideberg O."/>
        </authorList>
    </citation>
    <scope>NUCLEOTIDE SEQUENCE</scope>
</reference>
<feature type="domain" description="Metallo-beta-lactamase" evidence="1">
    <location>
        <begin position="39"/>
        <end position="259"/>
    </location>
</feature>
<dbReference type="InterPro" id="IPR048933">
    <property type="entry name" value="B_lactamase-like_C"/>
</dbReference>
<name>A0A8B6X4N3_9BURK</name>
<dbReference type="Pfam" id="PF00753">
    <property type="entry name" value="Lactamase_B"/>
    <property type="match status" value="1"/>
</dbReference>
<dbReference type="Gene3D" id="3.60.15.10">
    <property type="entry name" value="Ribonuclease Z/Hydroxyacylglutathione hydrolase-like"/>
    <property type="match status" value="1"/>
</dbReference>
<evidence type="ECO:0000313" key="3">
    <source>
        <dbReference type="RefSeq" id="WP_028311897.1"/>
    </source>
</evidence>